<dbReference type="InterPro" id="IPR036188">
    <property type="entry name" value="FAD/NAD-bd_sf"/>
</dbReference>
<name>A0A420EIZ3_9SPHN</name>
<evidence type="ECO:0000256" key="2">
    <source>
        <dbReference type="ARBA" id="ARBA00010790"/>
    </source>
</evidence>
<dbReference type="Pfam" id="PF05199">
    <property type="entry name" value="GMC_oxred_C"/>
    <property type="match status" value="1"/>
</dbReference>
<protein>
    <recommendedName>
        <fullName evidence="6">Glucose-methanol-choline oxidoreductase N-terminal domain-containing protein</fullName>
    </recommendedName>
</protein>
<dbReference type="PANTHER" id="PTHR11552:SF147">
    <property type="entry name" value="CHOLINE DEHYDROGENASE, MITOCHONDRIAL"/>
    <property type="match status" value="1"/>
</dbReference>
<dbReference type="Proteomes" id="UP000284395">
    <property type="component" value="Unassembled WGS sequence"/>
</dbReference>
<dbReference type="PROSITE" id="PS00624">
    <property type="entry name" value="GMC_OXRED_2"/>
    <property type="match status" value="1"/>
</dbReference>
<comment type="caution">
    <text evidence="7">The sequence shown here is derived from an EMBL/GenBank/DDBJ whole genome shotgun (WGS) entry which is preliminary data.</text>
</comment>
<evidence type="ECO:0000256" key="3">
    <source>
        <dbReference type="ARBA" id="ARBA00022630"/>
    </source>
</evidence>
<reference evidence="7 8" key="1">
    <citation type="submission" date="2018-09" db="EMBL/GenBank/DDBJ databases">
        <title>Altererythrobacter spongiae sp. nov., isolated from a marine sponge.</title>
        <authorList>
            <person name="Zhuang L."/>
            <person name="Luo L."/>
        </authorList>
    </citation>
    <scope>NUCLEOTIDE SEQUENCE [LARGE SCALE GENOMIC DNA]</scope>
    <source>
        <strain evidence="7 8">HN-Y73</strain>
    </source>
</reference>
<dbReference type="SUPFAM" id="SSF54373">
    <property type="entry name" value="FAD-linked reductases, C-terminal domain"/>
    <property type="match status" value="1"/>
</dbReference>
<dbReference type="GO" id="GO:0050660">
    <property type="term" value="F:flavin adenine dinucleotide binding"/>
    <property type="evidence" value="ECO:0007669"/>
    <property type="project" value="InterPro"/>
</dbReference>
<dbReference type="SUPFAM" id="SSF51905">
    <property type="entry name" value="FAD/NAD(P)-binding domain"/>
    <property type="match status" value="1"/>
</dbReference>
<keyword evidence="4 5" id="KW-0274">FAD</keyword>
<evidence type="ECO:0000256" key="4">
    <source>
        <dbReference type="ARBA" id="ARBA00022827"/>
    </source>
</evidence>
<dbReference type="InterPro" id="IPR007867">
    <property type="entry name" value="GMC_OxRtase_C"/>
</dbReference>
<gene>
    <name evidence="7" type="ORF">D6851_10925</name>
</gene>
<comment type="similarity">
    <text evidence="2">Belongs to the GMC oxidoreductase family.</text>
</comment>
<feature type="binding site" evidence="5">
    <location>
        <position position="92"/>
    </location>
    <ligand>
        <name>FAD</name>
        <dbReference type="ChEBI" id="CHEBI:57692"/>
    </ligand>
</feature>
<dbReference type="Gene3D" id="3.50.50.60">
    <property type="entry name" value="FAD/NAD(P)-binding domain"/>
    <property type="match status" value="1"/>
</dbReference>
<dbReference type="InterPro" id="IPR012132">
    <property type="entry name" value="GMC_OxRdtase"/>
</dbReference>
<evidence type="ECO:0000256" key="5">
    <source>
        <dbReference type="PIRSR" id="PIRSR000137-2"/>
    </source>
</evidence>
<dbReference type="InterPro" id="IPR000172">
    <property type="entry name" value="GMC_OxRdtase_N"/>
</dbReference>
<organism evidence="7 8">
    <name type="scientific">Altericroceibacterium spongiae</name>
    <dbReference type="NCBI Taxonomy" id="2320269"/>
    <lineage>
        <taxon>Bacteria</taxon>
        <taxon>Pseudomonadati</taxon>
        <taxon>Pseudomonadota</taxon>
        <taxon>Alphaproteobacteria</taxon>
        <taxon>Sphingomonadales</taxon>
        <taxon>Erythrobacteraceae</taxon>
        <taxon>Altericroceibacterium</taxon>
    </lineage>
</organism>
<dbReference type="EMBL" id="RAPF01000005">
    <property type="protein sequence ID" value="RKF20640.1"/>
    <property type="molecule type" value="Genomic_DNA"/>
</dbReference>
<dbReference type="Pfam" id="PF00732">
    <property type="entry name" value="GMC_oxred_N"/>
    <property type="match status" value="1"/>
</dbReference>
<keyword evidence="8" id="KW-1185">Reference proteome</keyword>
<evidence type="ECO:0000259" key="6">
    <source>
        <dbReference type="PROSITE" id="PS00624"/>
    </source>
</evidence>
<feature type="domain" description="Glucose-methanol-choline oxidoreductase N-terminal" evidence="6">
    <location>
        <begin position="263"/>
        <end position="277"/>
    </location>
</feature>
<keyword evidence="3" id="KW-0285">Flavoprotein</keyword>
<evidence type="ECO:0000313" key="7">
    <source>
        <dbReference type="EMBL" id="RKF20640.1"/>
    </source>
</evidence>
<dbReference type="Gene3D" id="3.30.560.10">
    <property type="entry name" value="Glucose Oxidase, domain 3"/>
    <property type="match status" value="1"/>
</dbReference>
<proteinExistence type="inferred from homology"/>
<dbReference type="PIRSF" id="PIRSF000137">
    <property type="entry name" value="Alcohol_oxidase"/>
    <property type="match status" value="1"/>
</dbReference>
<dbReference type="AlphaFoldDB" id="A0A420EIZ3"/>
<dbReference type="PANTHER" id="PTHR11552">
    <property type="entry name" value="GLUCOSE-METHANOL-CHOLINE GMC OXIDOREDUCTASE"/>
    <property type="match status" value="1"/>
</dbReference>
<evidence type="ECO:0000256" key="1">
    <source>
        <dbReference type="ARBA" id="ARBA00001974"/>
    </source>
</evidence>
<dbReference type="GO" id="GO:0016614">
    <property type="term" value="F:oxidoreductase activity, acting on CH-OH group of donors"/>
    <property type="evidence" value="ECO:0007669"/>
    <property type="project" value="InterPro"/>
</dbReference>
<dbReference type="OrthoDB" id="9785276at2"/>
<evidence type="ECO:0000313" key="8">
    <source>
        <dbReference type="Proteomes" id="UP000284395"/>
    </source>
</evidence>
<sequence>MQIMANSGSGENFDYIVVGAGSAGCVVAARLSEVPTNKVLLLEAGGKDNHPYLKMPVAFLKAVPDPRFNWPYMTEPEPHLDNRQLPLPRGRVMGGSSSINGMFAMRGHYKDYDQWAQMGARGWSYAEVLPYFKKLESSWRGEGIFHGGDGPMQVRPINSPLLHHEPLMEAAHDAGYSTSEDLAGKKQEGFARGEMTVDDRGRRVSASTAYIKPAMNRSNLEVRSGILVRRMVFEGKRCIGVEIDTPEGAQIIRANREVIISGGAYNSPHLLMLSGIGPAEHLRDIGIDVLHDSPGVGQNLQEHANVSMEWYATKPVTFLNQLRWDKIALNSLKWALFGKGPLALQLNSCNVVIKTRDHLDRPDIQFMANPIRFDAQTWFPFIKPGQEHVFWAGLVALHPDSRGWVKLKSKNPRDVASVTLNLMAEESDLATMRAAIRAARKIYNTPPQANLIGAERMPGINIDSDEELNAFIRQTCYIAMHPTSTCAMGMGERSVVDSELKVIGVEGLRIADCSVMPTVPGGNTGLPAVMVGEKCADLIKGQSLPAVTLPPEMAA</sequence>
<comment type="cofactor">
    <cofactor evidence="1 5">
        <name>FAD</name>
        <dbReference type="ChEBI" id="CHEBI:57692"/>
    </cofactor>
</comment>
<accession>A0A420EIZ3</accession>
<feature type="binding site" evidence="5">
    <location>
        <position position="228"/>
    </location>
    <ligand>
        <name>FAD</name>
        <dbReference type="ChEBI" id="CHEBI:57692"/>
    </ligand>
</feature>